<dbReference type="InterPro" id="IPR016181">
    <property type="entry name" value="Acyl_CoA_acyltransferase"/>
</dbReference>
<accession>A0A518ERT5</accession>
<dbReference type="AlphaFoldDB" id="A0A518ERT5"/>
<keyword evidence="2" id="KW-1185">Reference proteome</keyword>
<evidence type="ECO:0000313" key="2">
    <source>
        <dbReference type="Proteomes" id="UP000320390"/>
    </source>
</evidence>
<dbReference type="SUPFAM" id="SSF55729">
    <property type="entry name" value="Acyl-CoA N-acyltransferases (Nat)"/>
    <property type="match status" value="1"/>
</dbReference>
<sequence length="365" mass="39345">MTEPSDASAARAASGDADLAAQAALFDRSFDRKDGETVLPWRYRNGPHGEALTTVVEGGESGLAASYACGPRTVLQRGANPVTVGQTGDVMTDSAFRGKGLFSKLDAETLKLAKEAGWPCVFGLPNRASADIFTQKLGWDAVGEIRPWTFVLVSDAGAREERMKVSRAAASAVPWVAWRGTMARGRLRKAFFGKINVVPIARFKPEADDVQAEVAKNFPWFVQRDHAFLNWRFVDAPSGRFRAHGVYEPGGKMQGWCVVQLPERGETAGYIADITAVDDVAFAGALEAGLGHLRKAGASVARAHAIVGSSWERQLKGSGFRPSKPEDVRPIILHTLDPSHPVVAAAKNPSSWFFTDADRDAELIG</sequence>
<organism evidence="1 2">
    <name type="scientific">Saltatorellus ferox</name>
    <dbReference type="NCBI Taxonomy" id="2528018"/>
    <lineage>
        <taxon>Bacteria</taxon>
        <taxon>Pseudomonadati</taxon>
        <taxon>Planctomycetota</taxon>
        <taxon>Planctomycetia</taxon>
        <taxon>Planctomycetia incertae sedis</taxon>
        <taxon>Saltatorellus</taxon>
    </lineage>
</organism>
<evidence type="ECO:0000313" key="1">
    <source>
        <dbReference type="EMBL" id="QDV06811.1"/>
    </source>
</evidence>
<evidence type="ECO:0008006" key="3">
    <source>
        <dbReference type="Google" id="ProtNLM"/>
    </source>
</evidence>
<proteinExistence type="predicted"/>
<dbReference type="Pfam" id="PF13527">
    <property type="entry name" value="Acetyltransf_9"/>
    <property type="match status" value="1"/>
</dbReference>
<name>A0A518ERT5_9BACT</name>
<protein>
    <recommendedName>
        <fullName evidence="3">N-acetyltransferase domain-containing protein</fullName>
    </recommendedName>
</protein>
<dbReference type="EMBL" id="CP036434">
    <property type="protein sequence ID" value="QDV06811.1"/>
    <property type="molecule type" value="Genomic_DNA"/>
</dbReference>
<gene>
    <name evidence="1" type="ORF">Poly30_23260</name>
</gene>
<dbReference type="Proteomes" id="UP000320390">
    <property type="component" value="Chromosome"/>
</dbReference>
<dbReference type="RefSeq" id="WP_419191260.1">
    <property type="nucleotide sequence ID" value="NZ_CP036434.1"/>
</dbReference>
<reference evidence="1 2" key="1">
    <citation type="submission" date="2019-02" db="EMBL/GenBank/DDBJ databases">
        <title>Deep-cultivation of Planctomycetes and their phenomic and genomic characterization uncovers novel biology.</title>
        <authorList>
            <person name="Wiegand S."/>
            <person name="Jogler M."/>
            <person name="Boedeker C."/>
            <person name="Pinto D."/>
            <person name="Vollmers J."/>
            <person name="Rivas-Marin E."/>
            <person name="Kohn T."/>
            <person name="Peeters S.H."/>
            <person name="Heuer A."/>
            <person name="Rast P."/>
            <person name="Oberbeckmann S."/>
            <person name="Bunk B."/>
            <person name="Jeske O."/>
            <person name="Meyerdierks A."/>
            <person name="Storesund J.E."/>
            <person name="Kallscheuer N."/>
            <person name="Luecker S."/>
            <person name="Lage O.M."/>
            <person name="Pohl T."/>
            <person name="Merkel B.J."/>
            <person name="Hornburger P."/>
            <person name="Mueller R.-W."/>
            <person name="Bruemmer F."/>
            <person name="Labrenz M."/>
            <person name="Spormann A.M."/>
            <person name="Op den Camp H."/>
            <person name="Overmann J."/>
            <person name="Amann R."/>
            <person name="Jetten M.S.M."/>
            <person name="Mascher T."/>
            <person name="Medema M.H."/>
            <person name="Devos D.P."/>
            <person name="Kaster A.-K."/>
            <person name="Ovreas L."/>
            <person name="Rohde M."/>
            <person name="Galperin M.Y."/>
            <person name="Jogler C."/>
        </authorList>
    </citation>
    <scope>NUCLEOTIDE SEQUENCE [LARGE SCALE GENOMIC DNA]</scope>
    <source>
        <strain evidence="1 2">Poly30</strain>
    </source>
</reference>
<dbReference type="Gene3D" id="3.40.630.30">
    <property type="match status" value="1"/>
</dbReference>